<dbReference type="InterPro" id="IPR025345">
    <property type="entry name" value="DUF4249"/>
</dbReference>
<dbReference type="EMBL" id="CP157804">
    <property type="protein sequence ID" value="XBQ22655.1"/>
    <property type="molecule type" value="Genomic_DNA"/>
</dbReference>
<reference evidence="1" key="1">
    <citation type="submission" date="2024-05" db="EMBL/GenBank/DDBJ databases">
        <title>Draft Genome Sequences of Flagellimonas sp. MMG031 and Marinobacter sp. MMG032 Isolated from the dinoflagellate Symbiodinium pilosum.</title>
        <authorList>
            <person name="Shikuma N.J."/>
            <person name="Farrell M.V."/>
        </authorList>
    </citation>
    <scope>NUCLEOTIDE SEQUENCE</scope>
    <source>
        <strain evidence="1">MMG031</strain>
    </source>
</reference>
<protein>
    <submittedName>
        <fullName evidence="1">DUF4249 domain-containing protein</fullName>
    </submittedName>
</protein>
<sequence>MGGRMSAKTYIYGLVLGRLVSACVEPFDATSEIRSDTSLLGTLVVEANITSEEEIQRVFLSSVQALQNGGEEGPLFNTNTSRIKENGIENEFESNATVEIRTDNGAVYAFEAVGNGSYESLTPFAAMPNVSYQLFVSLSNGLEYASSMVKNEAISVIDSVYAMRTTSNDGIEGIGIFIDSRNTANTGNFFNYTYLETYKIIAPNWDPFEFIRPGDGTFSVAARTQEERVCFNSRESNEIIQAPNVDFDSNRLNGFMVRFLGSDNFFISHRYSIEIRQQIRTQEAFEFYNILSSFSSSENIFSQVQPGFLEGNIRAVNSDARVIGFFDVVSVSKRRIFFNYEDFFPNAALPPYPFECTIFTPSIDDDILAGRVEFVGNNENPGPDELPYFVTFTPCGDCTQLGSNVEPDFWIE</sequence>
<name>A0AAU7MW55_9FLAO</name>
<dbReference type="RefSeq" id="WP_349351546.1">
    <property type="nucleotide sequence ID" value="NZ_CP157804.1"/>
</dbReference>
<dbReference type="KEGG" id="fld:ABNE31_13725"/>
<evidence type="ECO:0000313" key="1">
    <source>
        <dbReference type="EMBL" id="XBQ22655.1"/>
    </source>
</evidence>
<proteinExistence type="predicted"/>
<dbReference type="Pfam" id="PF14054">
    <property type="entry name" value="DUF4249"/>
    <property type="match status" value="1"/>
</dbReference>
<accession>A0AAU7MW55</accession>
<dbReference type="AlphaFoldDB" id="A0AAU7MW55"/>
<organism evidence="1">
    <name type="scientific">Flagellimonas sp. MMG031</name>
    <dbReference type="NCBI Taxonomy" id="3158549"/>
    <lineage>
        <taxon>Bacteria</taxon>
        <taxon>Pseudomonadati</taxon>
        <taxon>Bacteroidota</taxon>
        <taxon>Flavobacteriia</taxon>
        <taxon>Flavobacteriales</taxon>
        <taxon>Flavobacteriaceae</taxon>
        <taxon>Flagellimonas</taxon>
    </lineage>
</organism>
<gene>
    <name evidence="1" type="ORF">ABNE31_13725</name>
</gene>